<comment type="caution">
    <text evidence="1">The sequence shown here is derived from an EMBL/GenBank/DDBJ whole genome shotgun (WGS) entry which is preliminary data.</text>
</comment>
<evidence type="ECO:0000313" key="2">
    <source>
        <dbReference type="Proteomes" id="UP000298327"/>
    </source>
</evidence>
<accession>A0A4Y9XRB1</accession>
<dbReference type="OrthoDB" id="2633096at2759"/>
<sequence length="325" mass="36089">MIPAGALPLLQESVLNATRRTDSTISGLRVCNANPSDVSGEKFKAGAKHRYVTIATWMASSGSEATRIPYPRSDAHPEKNLHTVFALFDDAAHISELFVPRHGIARANMLPPYLADAVPHGHYLSINAPILEDKNTSRRVLARANKLQAWLKQLPKQCEAAMFVAAFATHASDNGQLAFRGLQSEHVEGTIDGEKLVRKYMGRAMEDGPLKNELLRDRRGLILVTCGDNLCDAVQCDGYARLIKENIFDWVVGFANGFVTHTRVVLHLMRLVDWLYRSKDHDVWRGALHIFRNPTNSTLAICDVVVFSRDPADRDAPYSDPSVPP</sequence>
<dbReference type="AlphaFoldDB" id="A0A4Y9XRB1"/>
<keyword evidence="2" id="KW-1185">Reference proteome</keyword>
<dbReference type="EMBL" id="SEOQ01001239">
    <property type="protein sequence ID" value="TFY52864.1"/>
    <property type="molecule type" value="Genomic_DNA"/>
</dbReference>
<dbReference type="Proteomes" id="UP000298327">
    <property type="component" value="Unassembled WGS sequence"/>
</dbReference>
<evidence type="ECO:0000313" key="1">
    <source>
        <dbReference type="EMBL" id="TFY52864.1"/>
    </source>
</evidence>
<name>A0A4Y9XRB1_9AGAM</name>
<reference evidence="1 2" key="1">
    <citation type="submission" date="2019-02" db="EMBL/GenBank/DDBJ databases">
        <title>Genome sequencing of the rare red list fungi Dentipellis fragilis.</title>
        <authorList>
            <person name="Buettner E."/>
            <person name="Kellner H."/>
        </authorList>
    </citation>
    <scope>NUCLEOTIDE SEQUENCE [LARGE SCALE GENOMIC DNA]</scope>
    <source>
        <strain evidence="1 2">DSM 105465</strain>
    </source>
</reference>
<organism evidence="1 2">
    <name type="scientific">Dentipellis fragilis</name>
    <dbReference type="NCBI Taxonomy" id="205917"/>
    <lineage>
        <taxon>Eukaryota</taxon>
        <taxon>Fungi</taxon>
        <taxon>Dikarya</taxon>
        <taxon>Basidiomycota</taxon>
        <taxon>Agaricomycotina</taxon>
        <taxon>Agaricomycetes</taxon>
        <taxon>Russulales</taxon>
        <taxon>Hericiaceae</taxon>
        <taxon>Dentipellis</taxon>
    </lineage>
</organism>
<proteinExistence type="predicted"/>
<protein>
    <submittedName>
        <fullName evidence="1">Uncharacterized protein</fullName>
    </submittedName>
</protein>
<gene>
    <name evidence="1" type="ORF">EVG20_g10370</name>
</gene>